<comment type="caution">
    <text evidence="4">The sequence shown here is derived from an EMBL/GenBank/DDBJ whole genome shotgun (WGS) entry which is preliminary data.</text>
</comment>
<dbReference type="Gene3D" id="3.40.525.10">
    <property type="entry name" value="CRAL-TRIO lipid binding domain"/>
    <property type="match status" value="1"/>
</dbReference>
<dbReference type="STRING" id="35608.A0A2U1PXE9"/>
<keyword evidence="5" id="KW-1185">Reference proteome</keyword>
<feature type="transmembrane region" description="Helical" evidence="2">
    <location>
        <begin position="448"/>
        <end position="468"/>
    </location>
</feature>
<accession>A0A2U1PXE9</accession>
<dbReference type="AlphaFoldDB" id="A0A2U1PXE9"/>
<dbReference type="PROSITE" id="PS50191">
    <property type="entry name" value="CRAL_TRIO"/>
    <property type="match status" value="1"/>
</dbReference>
<organism evidence="4 5">
    <name type="scientific">Artemisia annua</name>
    <name type="common">Sweet wormwood</name>
    <dbReference type="NCBI Taxonomy" id="35608"/>
    <lineage>
        <taxon>Eukaryota</taxon>
        <taxon>Viridiplantae</taxon>
        <taxon>Streptophyta</taxon>
        <taxon>Embryophyta</taxon>
        <taxon>Tracheophyta</taxon>
        <taxon>Spermatophyta</taxon>
        <taxon>Magnoliopsida</taxon>
        <taxon>eudicotyledons</taxon>
        <taxon>Gunneridae</taxon>
        <taxon>Pentapetalae</taxon>
        <taxon>asterids</taxon>
        <taxon>campanulids</taxon>
        <taxon>Asterales</taxon>
        <taxon>Asteraceae</taxon>
        <taxon>Asteroideae</taxon>
        <taxon>Anthemideae</taxon>
        <taxon>Artemisiinae</taxon>
        <taxon>Artemisia</taxon>
    </lineage>
</organism>
<feature type="domain" description="CRAL-TRIO" evidence="3">
    <location>
        <begin position="230"/>
        <end position="391"/>
    </location>
</feature>
<dbReference type="EMBL" id="PKPP01000631">
    <property type="protein sequence ID" value="PWA90449.1"/>
    <property type="molecule type" value="Genomic_DNA"/>
</dbReference>
<dbReference type="InterPro" id="IPR001251">
    <property type="entry name" value="CRAL-TRIO_dom"/>
</dbReference>
<gene>
    <name evidence="4" type="ORF">CTI12_AA035010</name>
</gene>
<feature type="compositionally biased region" description="Polar residues" evidence="1">
    <location>
        <begin position="413"/>
        <end position="428"/>
    </location>
</feature>
<evidence type="ECO:0000256" key="1">
    <source>
        <dbReference type="SAM" id="MobiDB-lite"/>
    </source>
</evidence>
<dbReference type="Pfam" id="PF00650">
    <property type="entry name" value="CRAL_TRIO"/>
    <property type="match status" value="1"/>
</dbReference>
<keyword evidence="2" id="KW-1133">Transmembrane helix</keyword>
<keyword evidence="2" id="KW-0472">Membrane</keyword>
<dbReference type="OrthoDB" id="1434354at2759"/>
<feature type="region of interest" description="Disordered" evidence="1">
    <location>
        <begin position="411"/>
        <end position="433"/>
    </location>
</feature>
<evidence type="ECO:0000313" key="4">
    <source>
        <dbReference type="EMBL" id="PWA90449.1"/>
    </source>
</evidence>
<evidence type="ECO:0000313" key="5">
    <source>
        <dbReference type="Proteomes" id="UP000245207"/>
    </source>
</evidence>
<dbReference type="SMART" id="SM00516">
    <property type="entry name" value="SEC14"/>
    <property type="match status" value="1"/>
</dbReference>
<dbReference type="CDD" id="cd00170">
    <property type="entry name" value="SEC14"/>
    <property type="match status" value="1"/>
</dbReference>
<sequence>MGETLRFSHTNKKLELRISATQNFPKSRLLGSLANKSSKKTLKCVTSVKVSMAAKGDIGAFLLTTAALEIVRRFSSSHCPFIWRGLQTLQILNCPPFKWLQKWAPFTGLVKGMQALSKPLMFLAVATGLFDEPVSSKGKLNGPSTEPTGLSSELATQDTRLVSKVSRGVAMEDWLGELYAELNKQGITIPERVSEEELRRFYAVSEGDFTRFLSSVKKTIRWRQKYSLFSPQELEDWVNLVFWHQSDKMQRPCLIIRVGLAGSALALKGQAQFVKAVVSQVEYGVLNLLDAEHPQMTVLMDCGGLSPFGFPVKTFRSCALLLQDHYPNRLGCLLVVRLPSVARVITQTLFQVLKPRTRQKLVIVGENYLEVLSKYFDEVPPFLGGKCGCPKCVNVVETVGEKRMMDLGEHHVNSTSSGSELDATSSGSELDAGTSVDISREPIKITDVGALLLWVCVVFILGVCYHMLPQLYSRSGS</sequence>
<name>A0A2U1PXE9_ARTAN</name>
<dbReference type="PANTHER" id="PTHR47041:SF7">
    <property type="entry name" value="PHOSPHATIDYLINOSITOL_PHOSPHATIDYLCHOLINE TRANSFER PROTEIN SFH12-LIKE ISOFORM X1"/>
    <property type="match status" value="1"/>
</dbReference>
<dbReference type="SUPFAM" id="SSF52087">
    <property type="entry name" value="CRAL/TRIO domain"/>
    <property type="match status" value="1"/>
</dbReference>
<keyword evidence="2" id="KW-0812">Transmembrane</keyword>
<evidence type="ECO:0000259" key="3">
    <source>
        <dbReference type="PROSITE" id="PS50191"/>
    </source>
</evidence>
<dbReference type="PANTHER" id="PTHR47041">
    <property type="entry name" value="SEC14 CYTOSOLIC FACTOR FAMILY PROTEIN / PHOSPHOGLYCERIDE TRANSFER FAMILY PROTEIN"/>
    <property type="match status" value="1"/>
</dbReference>
<dbReference type="InterPro" id="IPR036865">
    <property type="entry name" value="CRAL-TRIO_dom_sf"/>
</dbReference>
<reference evidence="4 5" key="1">
    <citation type="journal article" date="2018" name="Mol. Plant">
        <title>The genome of Artemisia annua provides insight into the evolution of Asteraceae family and artemisinin biosynthesis.</title>
        <authorList>
            <person name="Shen Q."/>
            <person name="Zhang L."/>
            <person name="Liao Z."/>
            <person name="Wang S."/>
            <person name="Yan T."/>
            <person name="Shi P."/>
            <person name="Liu M."/>
            <person name="Fu X."/>
            <person name="Pan Q."/>
            <person name="Wang Y."/>
            <person name="Lv Z."/>
            <person name="Lu X."/>
            <person name="Zhang F."/>
            <person name="Jiang W."/>
            <person name="Ma Y."/>
            <person name="Chen M."/>
            <person name="Hao X."/>
            <person name="Li L."/>
            <person name="Tang Y."/>
            <person name="Lv G."/>
            <person name="Zhou Y."/>
            <person name="Sun X."/>
            <person name="Brodelius P.E."/>
            <person name="Rose J.K.C."/>
            <person name="Tang K."/>
        </authorList>
    </citation>
    <scope>NUCLEOTIDE SEQUENCE [LARGE SCALE GENOMIC DNA]</scope>
    <source>
        <strain evidence="5">cv. Huhao1</strain>
        <tissue evidence="4">Leaf</tissue>
    </source>
</reference>
<evidence type="ECO:0000256" key="2">
    <source>
        <dbReference type="SAM" id="Phobius"/>
    </source>
</evidence>
<protein>
    <submittedName>
        <fullName evidence="4">CRAL-TRIO lipid binding domain-containing protein</fullName>
    </submittedName>
</protein>
<proteinExistence type="predicted"/>
<dbReference type="Proteomes" id="UP000245207">
    <property type="component" value="Unassembled WGS sequence"/>
</dbReference>